<reference evidence="1 2" key="1">
    <citation type="submission" date="2021-05" db="EMBL/GenBank/DDBJ databases">
        <title>Fusibacter ferrireducens sp. nov., an anaerobic, sulfur- and Fe-reducing bacterium isolated from the mangrove sediment.</title>
        <authorList>
            <person name="Qiu D."/>
        </authorList>
    </citation>
    <scope>NUCLEOTIDE SEQUENCE [LARGE SCALE GENOMIC DNA]</scope>
    <source>
        <strain evidence="1 2">DSM 12116</strain>
    </source>
</reference>
<evidence type="ECO:0000313" key="1">
    <source>
        <dbReference type="EMBL" id="MBS7526758.1"/>
    </source>
</evidence>
<dbReference type="EMBL" id="JAHBCL010000013">
    <property type="protein sequence ID" value="MBS7526758.1"/>
    <property type="molecule type" value="Genomic_DNA"/>
</dbReference>
<gene>
    <name evidence="1" type="ORF">KHM83_08720</name>
</gene>
<name>A0ABS5PNW3_9FIRM</name>
<dbReference type="RefSeq" id="WP_213236619.1">
    <property type="nucleotide sequence ID" value="NZ_JAHBCL010000013.1"/>
</dbReference>
<organism evidence="1 2">
    <name type="scientific">Fusibacter paucivorans</name>
    <dbReference type="NCBI Taxonomy" id="76009"/>
    <lineage>
        <taxon>Bacteria</taxon>
        <taxon>Bacillati</taxon>
        <taxon>Bacillota</taxon>
        <taxon>Clostridia</taxon>
        <taxon>Eubacteriales</taxon>
        <taxon>Eubacteriales Family XII. Incertae Sedis</taxon>
        <taxon>Fusibacter</taxon>
    </lineage>
</organism>
<sequence>MSQIDFNAIDTYIADLFSEEDDRSTTTIITNASGNGFDGMSISLVK</sequence>
<dbReference type="Proteomes" id="UP000746471">
    <property type="component" value="Unassembled WGS sequence"/>
</dbReference>
<accession>A0ABS5PNW3</accession>
<comment type="caution">
    <text evidence="1">The sequence shown here is derived from an EMBL/GenBank/DDBJ whole genome shotgun (WGS) entry which is preliminary data.</text>
</comment>
<proteinExistence type="predicted"/>
<keyword evidence="2" id="KW-1185">Reference proteome</keyword>
<evidence type="ECO:0000313" key="2">
    <source>
        <dbReference type="Proteomes" id="UP000746471"/>
    </source>
</evidence>
<protein>
    <submittedName>
        <fullName evidence="1">Uncharacterized protein</fullName>
    </submittedName>
</protein>